<dbReference type="AlphaFoldDB" id="A0AA35Q763"/>
<evidence type="ECO:0000313" key="2">
    <source>
        <dbReference type="Proteomes" id="UP001160390"/>
    </source>
</evidence>
<sequence>MDTIIIAVSSFHSKFHTFLLQLLDNCYHIWSCKRKVVQAGTTHVPVFINPSETSRGANSIKKPLMILTGSDLYYESTLEPQRQVYDGAAGPKYKVELNAANHMLIADTYQYNDELTANVPADLKNNFSAKADVYMAYSSAFFDMYLKKDDSRKEVLQRSYSSLVAAFDYSE</sequence>
<gene>
    <name evidence="1" type="ORF">CCHLO57077_00007292</name>
</gene>
<dbReference type="InterPro" id="IPR029058">
    <property type="entry name" value="AB_hydrolase_fold"/>
</dbReference>
<name>A0AA35Q763_9HYPO</name>
<keyword evidence="2" id="KW-1185">Reference proteome</keyword>
<dbReference type="Gene3D" id="3.40.50.1820">
    <property type="entry name" value="alpha/beta hydrolase"/>
    <property type="match status" value="1"/>
</dbReference>
<organism evidence="1 2">
    <name type="scientific">Clonostachys chloroleuca</name>
    <dbReference type="NCBI Taxonomy" id="1926264"/>
    <lineage>
        <taxon>Eukaryota</taxon>
        <taxon>Fungi</taxon>
        <taxon>Dikarya</taxon>
        <taxon>Ascomycota</taxon>
        <taxon>Pezizomycotina</taxon>
        <taxon>Sordariomycetes</taxon>
        <taxon>Hypocreomycetidae</taxon>
        <taxon>Hypocreales</taxon>
        <taxon>Bionectriaceae</taxon>
        <taxon>Clonostachys</taxon>
    </lineage>
</organism>
<comment type="caution">
    <text evidence="1">The sequence shown here is derived from an EMBL/GenBank/DDBJ whole genome shotgun (WGS) entry which is preliminary data.</text>
</comment>
<dbReference type="Proteomes" id="UP001160390">
    <property type="component" value="Unassembled WGS sequence"/>
</dbReference>
<evidence type="ECO:0000313" key="1">
    <source>
        <dbReference type="EMBL" id="CAI6092819.1"/>
    </source>
</evidence>
<accession>A0AA35Q763</accession>
<dbReference type="EMBL" id="CABFNP030001239">
    <property type="protein sequence ID" value="CAI6092819.1"/>
    <property type="molecule type" value="Genomic_DNA"/>
</dbReference>
<reference evidence="1" key="1">
    <citation type="submission" date="2023-01" db="EMBL/GenBank/DDBJ databases">
        <authorList>
            <person name="Piombo E."/>
        </authorList>
    </citation>
    <scope>NUCLEOTIDE SEQUENCE</scope>
</reference>
<proteinExistence type="predicted"/>
<protein>
    <submittedName>
        <fullName evidence="1">Uncharacterized protein</fullName>
    </submittedName>
</protein>